<name>A0A081C855_VECG1</name>
<evidence type="ECO:0000313" key="2">
    <source>
        <dbReference type="Proteomes" id="UP000030661"/>
    </source>
</evidence>
<dbReference type="AlphaFoldDB" id="A0A081C855"/>
<evidence type="ECO:0000313" key="1">
    <source>
        <dbReference type="EMBL" id="GAK60760.1"/>
    </source>
</evidence>
<reference evidence="1 2" key="1">
    <citation type="journal article" date="2015" name="PeerJ">
        <title>First genomic representation of candidate bacterial phylum KSB3 points to enhanced environmental sensing as a trigger of wastewater bulking.</title>
        <authorList>
            <person name="Sekiguchi Y."/>
            <person name="Ohashi A."/>
            <person name="Parks D.H."/>
            <person name="Yamauchi T."/>
            <person name="Tyson G.W."/>
            <person name="Hugenholtz P."/>
        </authorList>
    </citation>
    <scope>NUCLEOTIDE SEQUENCE [LARGE SCALE GENOMIC DNA]</scope>
</reference>
<sequence length="110" mass="13120">MEFLKKLFSGKGRELKDETSEAVFMYSQCEKCQEKFRNRIDKQFDLIMNYEDSGPAYRAHKELIGARCRNTIIFDLEFDQQKRLTGKSIQRGQFITREEYEEQTSDNTLE</sequence>
<dbReference type="HOGENOM" id="CLU_173848_0_0_0"/>
<dbReference type="EMBL" id="DF820474">
    <property type="protein sequence ID" value="GAK60760.1"/>
    <property type="molecule type" value="Genomic_DNA"/>
</dbReference>
<gene>
    <name evidence="1" type="ORF">U27_00658</name>
</gene>
<dbReference type="Proteomes" id="UP000030661">
    <property type="component" value="Unassembled WGS sequence"/>
</dbReference>
<keyword evidence="2" id="KW-1185">Reference proteome</keyword>
<organism evidence="1 2">
    <name type="scientific">Vecturithrix granuli</name>
    <dbReference type="NCBI Taxonomy" id="1499967"/>
    <lineage>
        <taxon>Bacteria</taxon>
        <taxon>Candidatus Moduliflexota</taxon>
        <taxon>Candidatus Vecturitrichia</taxon>
        <taxon>Candidatus Vecturitrichales</taxon>
        <taxon>Candidatus Vecturitrichaceae</taxon>
        <taxon>Candidatus Vecturithrix</taxon>
    </lineage>
</organism>
<protein>
    <submittedName>
        <fullName evidence="1">Uncharacterized protein</fullName>
    </submittedName>
</protein>
<proteinExistence type="predicted"/>
<accession>A0A081C855</accession>